<gene>
    <name evidence="2" type="ORF">EVAR_97122_1</name>
</gene>
<evidence type="ECO:0000313" key="3">
    <source>
        <dbReference type="Proteomes" id="UP000299102"/>
    </source>
</evidence>
<sequence>MKLSWDTRSGDLRDTPRSWGLPVAESRVRIGSATDNDSLWEGEKAGPQASSSSDCSSSVVENLATGEYTITRSNSHLCNKSPDLFCYVCGEFEPRVKNMSVDRWRSVYRHFFLCAERLGDNRWTTKTTLWADSSGQSKRGRPNSLWVDDMTKVAGVQWTRAAEDRENWSSLEEALTFRGEGSCQHPPVHLTKQ</sequence>
<dbReference type="OrthoDB" id="8193815at2759"/>
<reference evidence="2 3" key="1">
    <citation type="journal article" date="2019" name="Commun. Biol.">
        <title>The bagworm genome reveals a unique fibroin gene that provides high tensile strength.</title>
        <authorList>
            <person name="Kono N."/>
            <person name="Nakamura H."/>
            <person name="Ohtoshi R."/>
            <person name="Tomita M."/>
            <person name="Numata K."/>
            <person name="Arakawa K."/>
        </authorList>
    </citation>
    <scope>NUCLEOTIDE SEQUENCE [LARGE SCALE GENOMIC DNA]</scope>
</reference>
<organism evidence="2 3">
    <name type="scientific">Eumeta variegata</name>
    <name type="common">Bagworm moth</name>
    <name type="synonym">Eumeta japonica</name>
    <dbReference type="NCBI Taxonomy" id="151549"/>
    <lineage>
        <taxon>Eukaryota</taxon>
        <taxon>Metazoa</taxon>
        <taxon>Ecdysozoa</taxon>
        <taxon>Arthropoda</taxon>
        <taxon>Hexapoda</taxon>
        <taxon>Insecta</taxon>
        <taxon>Pterygota</taxon>
        <taxon>Neoptera</taxon>
        <taxon>Endopterygota</taxon>
        <taxon>Lepidoptera</taxon>
        <taxon>Glossata</taxon>
        <taxon>Ditrysia</taxon>
        <taxon>Tineoidea</taxon>
        <taxon>Psychidae</taxon>
        <taxon>Oiketicinae</taxon>
        <taxon>Eumeta</taxon>
    </lineage>
</organism>
<dbReference type="EMBL" id="BGZK01000616">
    <property type="protein sequence ID" value="GBP53118.1"/>
    <property type="molecule type" value="Genomic_DNA"/>
</dbReference>
<evidence type="ECO:0000256" key="1">
    <source>
        <dbReference type="SAM" id="MobiDB-lite"/>
    </source>
</evidence>
<dbReference type="Proteomes" id="UP000299102">
    <property type="component" value="Unassembled WGS sequence"/>
</dbReference>
<proteinExistence type="predicted"/>
<feature type="region of interest" description="Disordered" evidence="1">
    <location>
        <begin position="32"/>
        <end position="56"/>
    </location>
</feature>
<protein>
    <submittedName>
        <fullName evidence="2">Uncharacterized protein</fullName>
    </submittedName>
</protein>
<keyword evidence="3" id="KW-1185">Reference proteome</keyword>
<comment type="caution">
    <text evidence="2">The sequence shown here is derived from an EMBL/GenBank/DDBJ whole genome shotgun (WGS) entry which is preliminary data.</text>
</comment>
<name>A0A4C1WP03_EUMVA</name>
<evidence type="ECO:0000313" key="2">
    <source>
        <dbReference type="EMBL" id="GBP53118.1"/>
    </source>
</evidence>
<accession>A0A4C1WP03</accession>
<dbReference type="AlphaFoldDB" id="A0A4C1WP03"/>